<reference evidence="1" key="1">
    <citation type="submission" date="2020-06" db="EMBL/GenBank/DDBJ databases">
        <title>WGS assembly of Ceratodon purpureus strain R40.</title>
        <authorList>
            <person name="Carey S.B."/>
            <person name="Jenkins J."/>
            <person name="Shu S."/>
            <person name="Lovell J.T."/>
            <person name="Sreedasyam A."/>
            <person name="Maumus F."/>
            <person name="Tiley G.P."/>
            <person name="Fernandez-Pozo N."/>
            <person name="Barry K."/>
            <person name="Chen C."/>
            <person name="Wang M."/>
            <person name="Lipzen A."/>
            <person name="Daum C."/>
            <person name="Saski C.A."/>
            <person name="Payton A.C."/>
            <person name="Mcbreen J.C."/>
            <person name="Conrad R.E."/>
            <person name="Kollar L.M."/>
            <person name="Olsson S."/>
            <person name="Huttunen S."/>
            <person name="Landis J.B."/>
            <person name="Wickett N.J."/>
            <person name="Johnson M.G."/>
            <person name="Rensing S.A."/>
            <person name="Grimwood J."/>
            <person name="Schmutz J."/>
            <person name="Mcdaniel S.F."/>
        </authorList>
    </citation>
    <scope>NUCLEOTIDE SEQUENCE</scope>
    <source>
        <strain evidence="1">R40</strain>
    </source>
</reference>
<keyword evidence="3" id="KW-1185">Reference proteome</keyword>
<evidence type="ECO:0000313" key="2">
    <source>
        <dbReference type="EMBL" id="KAG0580616.1"/>
    </source>
</evidence>
<dbReference type="AlphaFoldDB" id="A0A8T0G5D3"/>
<name>A0A8T0G5D3_CERPU</name>
<dbReference type="Proteomes" id="UP000822688">
    <property type="component" value="Chromosome 4"/>
</dbReference>
<gene>
    <name evidence="1" type="ORF">KC19_12G029300</name>
    <name evidence="2" type="ORF">KC19_4G187100</name>
</gene>
<sequence length="82" mass="9179">MKTVVVGERYVVIWLKAASVHCIISIKFGDAAIVARGSEVDVGWHGILWIAEFGADECKRFLRLCYVPSCFNLIVQGYEGSW</sequence>
<dbReference type="Proteomes" id="UP000822688">
    <property type="component" value="Chromosome 12"/>
</dbReference>
<evidence type="ECO:0000313" key="1">
    <source>
        <dbReference type="EMBL" id="KAG0553664.1"/>
    </source>
</evidence>
<dbReference type="EMBL" id="CM026433">
    <property type="protein sequence ID" value="KAG0553664.1"/>
    <property type="molecule type" value="Genomic_DNA"/>
</dbReference>
<comment type="caution">
    <text evidence="1">The sequence shown here is derived from an EMBL/GenBank/DDBJ whole genome shotgun (WGS) entry which is preliminary data.</text>
</comment>
<proteinExistence type="predicted"/>
<protein>
    <submittedName>
        <fullName evidence="1">Uncharacterized protein</fullName>
    </submittedName>
</protein>
<dbReference type="EMBL" id="CM026424">
    <property type="protein sequence ID" value="KAG0580616.1"/>
    <property type="molecule type" value="Genomic_DNA"/>
</dbReference>
<accession>A0A8T0G5D3</accession>
<organism evidence="1 3">
    <name type="scientific">Ceratodon purpureus</name>
    <name type="common">Fire moss</name>
    <name type="synonym">Dicranum purpureum</name>
    <dbReference type="NCBI Taxonomy" id="3225"/>
    <lineage>
        <taxon>Eukaryota</taxon>
        <taxon>Viridiplantae</taxon>
        <taxon>Streptophyta</taxon>
        <taxon>Embryophyta</taxon>
        <taxon>Bryophyta</taxon>
        <taxon>Bryophytina</taxon>
        <taxon>Bryopsida</taxon>
        <taxon>Dicranidae</taxon>
        <taxon>Pseudoditrichales</taxon>
        <taxon>Ditrichaceae</taxon>
        <taxon>Ceratodon</taxon>
    </lineage>
</organism>
<evidence type="ECO:0000313" key="3">
    <source>
        <dbReference type="Proteomes" id="UP000822688"/>
    </source>
</evidence>